<dbReference type="AlphaFoldDB" id="A0A7S9ND56"/>
<reference evidence="1 2" key="1">
    <citation type="journal article" date="2018" name="Emerg. Microbes Infect.">
        <title>Genomic analysis of oral Campylobacter concisus strains identified a potential bacterial molecular marker associated with active Crohn's disease.</title>
        <authorList>
            <person name="Liu F."/>
            <person name="Ma R."/>
            <person name="Tay C.Y.A."/>
            <person name="Octavia S."/>
            <person name="Lan R."/>
            <person name="Chung H.K.L."/>
            <person name="Riordan S.M."/>
            <person name="Grimm M.C."/>
            <person name="Leong R.W."/>
            <person name="Tanaka M.M."/>
            <person name="Connor S."/>
            <person name="Zhang L."/>
        </authorList>
    </citation>
    <scope>NUCLEOTIDE SEQUENCE [LARGE SCALE GENOMIC DNA]</scope>
    <source>
        <strain evidence="1 2">P10CDO-S2</strain>
    </source>
</reference>
<evidence type="ECO:0000313" key="1">
    <source>
        <dbReference type="EMBL" id="QPH83612.1"/>
    </source>
</evidence>
<gene>
    <name evidence="1" type="ORF">CVT06_00170</name>
</gene>
<dbReference type="EMBL" id="CP049274">
    <property type="protein sequence ID" value="QPH83612.1"/>
    <property type="molecule type" value="Genomic_DNA"/>
</dbReference>
<sequence length="73" mass="8703">MLGYQQDQPISVIKSTNYTKFNYPFFIDFIGTKNCRYFVVYVFGFRLSHLAKRLNTIVDKKIYIRNNANKINI</sequence>
<dbReference type="RefSeq" id="WP_107793907.1">
    <property type="nucleotide sequence ID" value="NZ_CABPTY010000002.1"/>
</dbReference>
<name>A0A7S9ND56_9BACT</name>
<dbReference type="Proteomes" id="UP000594630">
    <property type="component" value="Chromosome"/>
</dbReference>
<organism evidence="1 2">
    <name type="scientific">Campylobacter concisus</name>
    <dbReference type="NCBI Taxonomy" id="199"/>
    <lineage>
        <taxon>Bacteria</taxon>
        <taxon>Pseudomonadati</taxon>
        <taxon>Campylobacterota</taxon>
        <taxon>Epsilonproteobacteria</taxon>
        <taxon>Campylobacterales</taxon>
        <taxon>Campylobacteraceae</taxon>
        <taxon>Campylobacter</taxon>
    </lineage>
</organism>
<evidence type="ECO:0000313" key="2">
    <source>
        <dbReference type="Proteomes" id="UP000594630"/>
    </source>
</evidence>
<protein>
    <submittedName>
        <fullName evidence="1">Uncharacterized protein</fullName>
    </submittedName>
</protein>
<accession>A0A7S9ND56</accession>
<proteinExistence type="predicted"/>